<proteinExistence type="predicted"/>
<feature type="region of interest" description="Disordered" evidence="1">
    <location>
        <begin position="29"/>
        <end position="52"/>
    </location>
</feature>
<comment type="caution">
    <text evidence="2">The sequence shown here is derived from an EMBL/GenBank/DDBJ whole genome shotgun (WGS) entry which is preliminary data.</text>
</comment>
<dbReference type="EMBL" id="JBHRWW010000007">
    <property type="protein sequence ID" value="MFC3688988.1"/>
    <property type="molecule type" value="Genomic_DNA"/>
</dbReference>
<dbReference type="PANTHER" id="PTHR40630:SF1">
    <property type="entry name" value="DNA-BINDING PROTEIN"/>
    <property type="match status" value="1"/>
</dbReference>
<organism evidence="2 3">
    <name type="scientific">Aquipuribacter hungaricus</name>
    <dbReference type="NCBI Taxonomy" id="545624"/>
    <lineage>
        <taxon>Bacteria</taxon>
        <taxon>Bacillati</taxon>
        <taxon>Actinomycetota</taxon>
        <taxon>Actinomycetes</taxon>
        <taxon>Micrococcales</taxon>
        <taxon>Intrasporangiaceae</taxon>
        <taxon>Aquipuribacter</taxon>
    </lineage>
</organism>
<accession>A0ABV7WID3</accession>
<dbReference type="RefSeq" id="WP_340292295.1">
    <property type="nucleotide sequence ID" value="NZ_JBBEOI010000066.1"/>
</dbReference>
<keyword evidence="3" id="KW-1185">Reference proteome</keyword>
<reference evidence="3" key="1">
    <citation type="journal article" date="2019" name="Int. J. Syst. Evol. Microbiol.">
        <title>The Global Catalogue of Microorganisms (GCM) 10K type strain sequencing project: providing services to taxonomists for standard genome sequencing and annotation.</title>
        <authorList>
            <consortium name="The Broad Institute Genomics Platform"/>
            <consortium name="The Broad Institute Genome Sequencing Center for Infectious Disease"/>
            <person name="Wu L."/>
            <person name="Ma J."/>
        </authorList>
    </citation>
    <scope>NUCLEOTIDE SEQUENCE [LARGE SCALE GENOMIC DNA]</scope>
    <source>
        <strain evidence="3">NCAIM B.02333</strain>
    </source>
</reference>
<evidence type="ECO:0000313" key="3">
    <source>
        <dbReference type="Proteomes" id="UP001595685"/>
    </source>
</evidence>
<sequence>MSDAPEGLDEAYERFEEAVTMSPKQLRDWLETEESQSVGQHTDGDDEATGHAMGRRILELKETKKADYSDDDVAAMKKVAGYVARHSAQRPDGDVTDTAWRYSLVNWGHDPLA</sequence>
<dbReference type="Proteomes" id="UP001595685">
    <property type="component" value="Unassembled WGS sequence"/>
</dbReference>
<evidence type="ECO:0000313" key="2">
    <source>
        <dbReference type="EMBL" id="MFC3688988.1"/>
    </source>
</evidence>
<gene>
    <name evidence="2" type="ORF">ACFOLH_11605</name>
</gene>
<protein>
    <submittedName>
        <fullName evidence="2">DUF3140 domain-containing protein</fullName>
    </submittedName>
</protein>
<dbReference type="PANTHER" id="PTHR40630">
    <property type="entry name" value="POSSIBLE DNA-BINDING PROTEIN"/>
    <property type="match status" value="1"/>
</dbReference>
<dbReference type="Pfam" id="PF11338">
    <property type="entry name" value="DUF3140"/>
    <property type="match status" value="1"/>
</dbReference>
<dbReference type="InterPro" id="IPR021487">
    <property type="entry name" value="DUF3140"/>
</dbReference>
<name>A0ABV7WID3_9MICO</name>
<evidence type="ECO:0000256" key="1">
    <source>
        <dbReference type="SAM" id="MobiDB-lite"/>
    </source>
</evidence>